<evidence type="ECO:0000313" key="2">
    <source>
        <dbReference type="Proteomes" id="UP001497493"/>
    </source>
</evidence>
<dbReference type="InterPro" id="IPR008023">
    <property type="entry name" value="DUF748"/>
</dbReference>
<dbReference type="EMBL" id="OZ026884">
    <property type="protein sequence ID" value="CAL1240037.1"/>
    <property type="molecule type" value="Genomic_DNA"/>
</dbReference>
<dbReference type="InterPro" id="IPR036737">
    <property type="entry name" value="OmpA-like_sf"/>
</dbReference>
<dbReference type="PANTHER" id="PTHR30441:SF8">
    <property type="entry name" value="DUF748 DOMAIN-CONTAINING PROTEIN"/>
    <property type="match status" value="1"/>
</dbReference>
<evidence type="ECO:0008006" key="3">
    <source>
        <dbReference type="Google" id="ProtNLM"/>
    </source>
</evidence>
<dbReference type="RefSeq" id="WP_348759552.1">
    <property type="nucleotide sequence ID" value="NZ_OZ026884.1"/>
</dbReference>
<dbReference type="PANTHER" id="PTHR30441">
    <property type="entry name" value="DUF748 DOMAIN-CONTAINING PROTEIN"/>
    <property type="match status" value="1"/>
</dbReference>
<proteinExistence type="predicted"/>
<dbReference type="InterPro" id="IPR052894">
    <property type="entry name" value="AsmA-related"/>
</dbReference>
<accession>A0ABM9NHE2</accession>
<dbReference type="SUPFAM" id="SSF103088">
    <property type="entry name" value="OmpA-like"/>
    <property type="match status" value="1"/>
</dbReference>
<dbReference type="Gene3D" id="3.30.1330.60">
    <property type="entry name" value="OmpA-like domain"/>
    <property type="match status" value="1"/>
</dbReference>
<protein>
    <recommendedName>
        <fullName evidence="3">DUF748 domain-containing protein</fullName>
    </recommendedName>
</protein>
<organism evidence="1 2">
    <name type="scientific">Candidatus Methylocalor cossyra</name>
    <dbReference type="NCBI Taxonomy" id="3108543"/>
    <lineage>
        <taxon>Bacteria</taxon>
        <taxon>Pseudomonadati</taxon>
        <taxon>Pseudomonadota</taxon>
        <taxon>Gammaproteobacteria</taxon>
        <taxon>Methylococcales</taxon>
        <taxon>Methylococcaceae</taxon>
        <taxon>Candidatus Methylocalor</taxon>
    </lineage>
</organism>
<name>A0ABM9NHE2_9GAMM</name>
<dbReference type="Proteomes" id="UP001497493">
    <property type="component" value="Chromosome"/>
</dbReference>
<evidence type="ECO:0000313" key="1">
    <source>
        <dbReference type="EMBL" id="CAL1240037.1"/>
    </source>
</evidence>
<sequence>MGRRLRAGVAGVGIVLLLAGLYGVAGHYLVPYLIRAWTLPWLSARLGARVAVQGVAFDPLRWRLSVQGLSLGAHTGAEFLRLGELSVVADGPESLRHGKLVVALHLHALHLRWGREARASVGSLVGVRSGGGMPVRFREIRLDGGRLEWRDAGHGHPLALVFDAVAATVVDLDGAGGAAPFRLTARVGTGGSLVIQGLVSPLAVEGQLEAQRCDLAAWAHELLPASPWRVRAGTFTVRAAYRWPLGTPTGFAIHSGEVAFDGVELRDPDDRPYRIATLRGVGLAYREADRQLRLDRLELHGISAGGGSLAALSASELSLAIPLGRLGLRSATGRDLAAPWGRADFWAVEGVSYAAGEQRLSIASATLRALRVAGSAAGFTLGSVRATDARIALRQRSLAIATLVSEQGELHLSRTPDGTWRIPGLPLSPGTAPDSGPWAITVGELRLNGYALDFFDQALLPPVPLRFAPVAFRVADFTSEPGRRFTFWLEAAVGEEGRIEVDGQAQLMPLQAELRFGVDKLALGPLQPYWAPASGFRLASGRLNLWGDLTLGWDSALELAYSGAADIVDLVAVDKREGKDLLRCRSLKLDGLVYGTRPRRLGVRMVTAEQPYGRVFITADGELNLARDGVVSGTARGTKPPAPWPLVIGAVRIVDGRLDFGDWTLKPPFSADIRGVNGTIRGLSFRDQARADVFLEGRVNRGAPVRIYGRWNPADFRDYTDLALEFRGVNLSSLSPYAGKFAGYRIEKGKLDLDLRYRLRHRELTADSRIVLDQLTLGERVESPSATSLPVDLAVALLKDGDGRIDLELPISGRLDDPEFSLGRLYADALAGLFTKLVGSPFAALSSLLADGGEDLGAVRFQPGEAALADQEKRRLSKIAALLRQRPGLTLDIKASADPVADGRALAAHRAAAAGPALGEPWAVAEAELRALAQARAEAIRDYLVLEEGVPDRRIYIREVTLIRAERPAAEASLSLSGS</sequence>
<reference evidence="1 2" key="1">
    <citation type="submission" date="2024-04" db="EMBL/GenBank/DDBJ databases">
        <authorList>
            <person name="Cremers G."/>
        </authorList>
    </citation>
    <scope>NUCLEOTIDE SEQUENCE [LARGE SCALE GENOMIC DNA]</scope>
    <source>
        <strain evidence="1">MeCH1-AG</strain>
    </source>
</reference>
<dbReference type="Pfam" id="PF05359">
    <property type="entry name" value="DUF748"/>
    <property type="match status" value="1"/>
</dbReference>
<keyword evidence="2" id="KW-1185">Reference proteome</keyword>
<gene>
    <name evidence="1" type="ORF">MECH1_V1_1261</name>
</gene>